<gene>
    <name evidence="5" type="ORF">KLLA0_F15037g</name>
</gene>
<dbReference type="STRING" id="284590.Q6CJY3"/>
<dbReference type="InterPro" id="IPR050097">
    <property type="entry name" value="Ferredoxin-NADP_redctase_2"/>
</dbReference>
<keyword evidence="6" id="KW-1185">Reference proteome</keyword>
<evidence type="ECO:0000313" key="6">
    <source>
        <dbReference type="Proteomes" id="UP000000598"/>
    </source>
</evidence>
<proteinExistence type="inferred from homology"/>
<dbReference type="Gene3D" id="3.50.50.60">
    <property type="entry name" value="FAD/NAD(P)-binding domain"/>
    <property type="match status" value="2"/>
</dbReference>
<evidence type="ECO:0000256" key="1">
    <source>
        <dbReference type="ARBA" id="ARBA00009333"/>
    </source>
</evidence>
<evidence type="ECO:0000259" key="4">
    <source>
        <dbReference type="Pfam" id="PF07992"/>
    </source>
</evidence>
<reference evidence="5 6" key="1">
    <citation type="journal article" date="2004" name="Nature">
        <title>Genome evolution in yeasts.</title>
        <authorList>
            <consortium name="Genolevures"/>
            <person name="Dujon B."/>
            <person name="Sherman D."/>
            <person name="Fischer G."/>
            <person name="Durrens P."/>
            <person name="Casaregola S."/>
            <person name="Lafontaine I."/>
            <person name="de Montigny J."/>
            <person name="Marck C."/>
            <person name="Neuveglise C."/>
            <person name="Talla E."/>
            <person name="Goffard N."/>
            <person name="Frangeul L."/>
            <person name="Aigle M."/>
            <person name="Anthouard V."/>
            <person name="Babour A."/>
            <person name="Barbe V."/>
            <person name="Barnay S."/>
            <person name="Blanchin S."/>
            <person name="Beckerich J.M."/>
            <person name="Beyne E."/>
            <person name="Bleykasten C."/>
            <person name="Boisrame A."/>
            <person name="Boyer J."/>
            <person name="Cattolico L."/>
            <person name="Confanioleri F."/>
            <person name="de Daruvar A."/>
            <person name="Despons L."/>
            <person name="Fabre E."/>
            <person name="Fairhead C."/>
            <person name="Ferry-Dumazet H."/>
            <person name="Groppi A."/>
            <person name="Hantraye F."/>
            <person name="Hennequin C."/>
            <person name="Jauniaux N."/>
            <person name="Joyet P."/>
            <person name="Kachouri R."/>
            <person name="Kerrest A."/>
            <person name="Koszul R."/>
            <person name="Lemaire M."/>
            <person name="Lesur I."/>
            <person name="Ma L."/>
            <person name="Muller H."/>
            <person name="Nicaud J.M."/>
            <person name="Nikolski M."/>
            <person name="Oztas S."/>
            <person name="Ozier-Kalogeropoulos O."/>
            <person name="Pellenz S."/>
            <person name="Potier S."/>
            <person name="Richard G.F."/>
            <person name="Straub M.L."/>
            <person name="Suleau A."/>
            <person name="Swennene D."/>
            <person name="Tekaia F."/>
            <person name="Wesolowski-Louvel M."/>
            <person name="Westhof E."/>
            <person name="Wirth B."/>
            <person name="Zeniou-Meyer M."/>
            <person name="Zivanovic I."/>
            <person name="Bolotin-Fukuhara M."/>
            <person name="Thierry A."/>
            <person name="Bouchier C."/>
            <person name="Caudron B."/>
            <person name="Scarpelli C."/>
            <person name="Gaillardin C."/>
            <person name="Weissenbach J."/>
            <person name="Wincker P."/>
            <person name="Souciet J.L."/>
        </authorList>
    </citation>
    <scope>NUCLEOTIDE SEQUENCE [LARGE SCALE GENOMIC DNA]</scope>
    <source>
        <strain evidence="6">ATCC 8585 / CBS 2359 / DSM 70799 / NBRC 1267 / NRRL Y-1140 / WM37</strain>
    </source>
</reference>
<dbReference type="KEGG" id="kla:KLLA0_F15037g"/>
<evidence type="ECO:0000256" key="3">
    <source>
        <dbReference type="ARBA" id="ARBA00023002"/>
    </source>
</evidence>
<dbReference type="HOGENOM" id="CLU_031864_5_0_1"/>
<dbReference type="InParanoid" id="Q6CJY3"/>
<dbReference type="SUPFAM" id="SSF51905">
    <property type="entry name" value="FAD/NAD(P)-binding domain"/>
    <property type="match status" value="1"/>
</dbReference>
<dbReference type="RefSeq" id="XP_455756.1">
    <property type="nucleotide sequence ID" value="XM_455756.1"/>
</dbReference>
<dbReference type="InterPro" id="IPR036188">
    <property type="entry name" value="FAD/NAD-bd_sf"/>
</dbReference>
<comment type="similarity">
    <text evidence="1">Belongs to the class-II pyridine nucleotide-disulfide oxidoreductase family.</text>
</comment>
<dbReference type="AlphaFoldDB" id="Q6CJY3"/>
<dbReference type="GeneID" id="2896043"/>
<organism evidence="5 6">
    <name type="scientific">Kluyveromyces lactis (strain ATCC 8585 / CBS 2359 / DSM 70799 / NBRC 1267 / NRRL Y-1140 / WM37)</name>
    <name type="common">Yeast</name>
    <name type="synonym">Candida sphaerica</name>
    <dbReference type="NCBI Taxonomy" id="284590"/>
    <lineage>
        <taxon>Eukaryota</taxon>
        <taxon>Fungi</taxon>
        <taxon>Dikarya</taxon>
        <taxon>Ascomycota</taxon>
        <taxon>Saccharomycotina</taxon>
        <taxon>Saccharomycetes</taxon>
        <taxon>Saccharomycetales</taxon>
        <taxon>Saccharomycetaceae</taxon>
        <taxon>Kluyveromyces</taxon>
    </lineage>
</organism>
<dbReference type="Pfam" id="PF07992">
    <property type="entry name" value="Pyr_redox_2"/>
    <property type="match status" value="1"/>
</dbReference>
<dbReference type="PRINTS" id="PR00469">
    <property type="entry name" value="PNDRDTASEII"/>
</dbReference>
<dbReference type="OMA" id="NWFTPYI"/>
<dbReference type="PANTHER" id="PTHR48105">
    <property type="entry name" value="THIOREDOXIN REDUCTASE 1-RELATED-RELATED"/>
    <property type="match status" value="1"/>
</dbReference>
<dbReference type="InterPro" id="IPR023753">
    <property type="entry name" value="FAD/NAD-binding_dom"/>
</dbReference>
<feature type="domain" description="FAD/NAD(P)-binding" evidence="4">
    <location>
        <begin position="7"/>
        <end position="282"/>
    </location>
</feature>
<dbReference type="PRINTS" id="PR00368">
    <property type="entry name" value="FADPNR"/>
</dbReference>
<dbReference type="GO" id="GO:0097237">
    <property type="term" value="P:cellular response to toxic substance"/>
    <property type="evidence" value="ECO:0007669"/>
    <property type="project" value="UniProtKB-ARBA"/>
</dbReference>
<keyword evidence="2" id="KW-0285">Flavoprotein</keyword>
<evidence type="ECO:0000256" key="2">
    <source>
        <dbReference type="ARBA" id="ARBA00022630"/>
    </source>
</evidence>
<dbReference type="Proteomes" id="UP000000598">
    <property type="component" value="Chromosome F"/>
</dbReference>
<evidence type="ECO:0000313" key="5">
    <source>
        <dbReference type="EMBL" id="CAG98464.1"/>
    </source>
</evidence>
<accession>Q6CJY3</accession>
<dbReference type="EMBL" id="CR382126">
    <property type="protein sequence ID" value="CAG98464.1"/>
    <property type="molecule type" value="Genomic_DNA"/>
</dbReference>
<name>Q6CJY3_KLULA</name>
<sequence length="297" mass="32127">MSKEINDLVIIGGSYAGMSAALQLVRARRKVVIIDEGIRRNRFAKESHGFLGSDGASPNEIAATARGQLLKYPTLQWIDGRAISVEGTKDNFVITTADKQEYRASRILLATGIQDCLSDIEGLEERWGKSVFHCPYCHGYELNQGNIAVIATSPMSIHQGLLLPEWGTITFYTNGTKFGDDMLNALESKSMNVVHGIVQKIENEADVILEDGSKESFTGIFVSTTVKPTADELINHLGCDMLTNPLGSIVKTDEKKQSSKPGVYACGDVGVFPSTVALAVGDGTLAGFNIHRCLLGM</sequence>
<dbReference type="PaxDb" id="284590-Q6CJY3"/>
<dbReference type="GO" id="GO:0016491">
    <property type="term" value="F:oxidoreductase activity"/>
    <property type="evidence" value="ECO:0007669"/>
    <property type="project" value="UniProtKB-KW"/>
</dbReference>
<protein>
    <submittedName>
        <fullName evidence="5">KLLA0F15037p</fullName>
    </submittedName>
</protein>
<dbReference type="eggNOG" id="ENOG502S4MV">
    <property type="taxonomic scope" value="Eukaryota"/>
</dbReference>
<keyword evidence="3" id="KW-0560">Oxidoreductase</keyword>